<evidence type="ECO:0000313" key="2">
    <source>
        <dbReference type="EMBL" id="KPM38975.1"/>
    </source>
</evidence>
<keyword evidence="1" id="KW-0732">Signal</keyword>
<evidence type="ECO:0000313" key="3">
    <source>
        <dbReference type="Proteomes" id="UP000050424"/>
    </source>
</evidence>
<organism evidence="2 3">
    <name type="scientific">Neonectria ditissima</name>
    <dbReference type="NCBI Taxonomy" id="78410"/>
    <lineage>
        <taxon>Eukaryota</taxon>
        <taxon>Fungi</taxon>
        <taxon>Dikarya</taxon>
        <taxon>Ascomycota</taxon>
        <taxon>Pezizomycotina</taxon>
        <taxon>Sordariomycetes</taxon>
        <taxon>Hypocreomycetidae</taxon>
        <taxon>Hypocreales</taxon>
        <taxon>Nectriaceae</taxon>
        <taxon>Neonectria</taxon>
    </lineage>
</organism>
<feature type="chain" id="PRO_5006135546" evidence="1">
    <location>
        <begin position="18"/>
        <end position="186"/>
    </location>
</feature>
<dbReference type="EMBL" id="LKCW01000119">
    <property type="protein sequence ID" value="KPM38975.1"/>
    <property type="molecule type" value="Genomic_DNA"/>
</dbReference>
<dbReference type="AlphaFoldDB" id="A0A0P7B9V6"/>
<proteinExistence type="predicted"/>
<name>A0A0P7B9V6_9HYPO</name>
<comment type="caution">
    <text evidence="2">The sequence shown here is derived from an EMBL/GenBank/DDBJ whole genome shotgun (WGS) entry which is preliminary data.</text>
</comment>
<dbReference type="Proteomes" id="UP000050424">
    <property type="component" value="Unassembled WGS sequence"/>
</dbReference>
<keyword evidence="3" id="KW-1185">Reference proteome</keyword>
<protein>
    <submittedName>
        <fullName evidence="2">Uncharacterized protein</fullName>
    </submittedName>
</protein>
<reference evidence="2 3" key="1">
    <citation type="submission" date="2015-09" db="EMBL/GenBank/DDBJ databases">
        <title>Draft genome of a European isolate of the apple canker pathogen Neonectria ditissima.</title>
        <authorList>
            <person name="Gomez-Cortecero A."/>
            <person name="Harrison R.J."/>
            <person name="Armitage A.D."/>
        </authorList>
    </citation>
    <scope>NUCLEOTIDE SEQUENCE [LARGE SCALE GENOMIC DNA]</scope>
    <source>
        <strain evidence="2 3">R09/05</strain>
    </source>
</reference>
<dbReference type="Gene3D" id="1.20.1280.140">
    <property type="match status" value="1"/>
</dbReference>
<evidence type="ECO:0000256" key="1">
    <source>
        <dbReference type="SAM" id="SignalP"/>
    </source>
</evidence>
<gene>
    <name evidence="2" type="ORF">AK830_g7593</name>
</gene>
<accession>A0A0P7B9V6</accession>
<sequence>MRFSAGLIAITATMANALVPAVQYTAGLNNLTTLTQSLLGPASQISASNLQQFTTGTGPVITLITGATQLVTLSSNLVGNEAVSTGGVSGGADTDKLVAAVQQFSLTQQQLLSTIVGKKALFANAPIVSGVLSAVLTAVKASVDSLLAKAIASLPATAASASTDSLNALDGALDTAIAAFRGALPQ</sequence>
<feature type="signal peptide" evidence="1">
    <location>
        <begin position="1"/>
        <end position="17"/>
    </location>
</feature>